<dbReference type="WBParaSite" id="Gr19_v10_g1867.t1">
    <property type="protein sequence ID" value="Gr19_v10_g1867.t1"/>
    <property type="gene ID" value="Gr19_v10_g1867"/>
</dbReference>
<keyword evidence="1" id="KW-0732">Signal</keyword>
<evidence type="ECO:0000313" key="2">
    <source>
        <dbReference type="Proteomes" id="UP000887572"/>
    </source>
</evidence>
<accession>A0A914HLF4</accession>
<dbReference type="AlphaFoldDB" id="A0A914HLF4"/>
<organism evidence="2 3">
    <name type="scientific">Globodera rostochiensis</name>
    <name type="common">Golden nematode worm</name>
    <name type="synonym">Heterodera rostochiensis</name>
    <dbReference type="NCBI Taxonomy" id="31243"/>
    <lineage>
        <taxon>Eukaryota</taxon>
        <taxon>Metazoa</taxon>
        <taxon>Ecdysozoa</taxon>
        <taxon>Nematoda</taxon>
        <taxon>Chromadorea</taxon>
        <taxon>Rhabditida</taxon>
        <taxon>Tylenchina</taxon>
        <taxon>Tylenchomorpha</taxon>
        <taxon>Tylenchoidea</taxon>
        <taxon>Heteroderidae</taxon>
        <taxon>Heteroderinae</taxon>
        <taxon>Globodera</taxon>
    </lineage>
</organism>
<evidence type="ECO:0000256" key="1">
    <source>
        <dbReference type="SAM" id="SignalP"/>
    </source>
</evidence>
<feature type="signal peptide" evidence="1">
    <location>
        <begin position="1"/>
        <end position="27"/>
    </location>
</feature>
<name>A0A914HLF4_GLORO</name>
<keyword evidence="2" id="KW-1185">Reference proteome</keyword>
<evidence type="ECO:0000313" key="3">
    <source>
        <dbReference type="WBParaSite" id="Gr19_v10_g1867.t1"/>
    </source>
</evidence>
<sequence length="391" mass="45190">MKMFAMLMLRCVLIMHLFSFIQNGTLATLEELAALEKLETSCLILVGGILIAQEPMTLDDLSNIPEIKQKLNDLLDKVKDFPLKKETEELLKRRLEKPLQIAIGNCEKLEEEHKKVKNSELEDNKNYLENLLSKIRSFEAGYAKEMNTFLFEVGLELIKQVKWTSDDMIVLELKNKFMYLWELLRDDESYCDNNSSGWLWGQAEKEIPPQNQKEFVENIENFIVHTKLSILENELSAKIAGFEQQPLIDGDGFIEFSHNFKREWNKIKQKSAQLKSFDHKIALVIKEKCSKKLDELAKNALNETAQLKGIIIQNLDELVTKCHNDGLNAMKQIISEIGMFDCAAYKLLVRFEHEELDNTDFCAELEKAVEQDNKMVSTAYQVKDKITPTMK</sequence>
<feature type="chain" id="PRO_5037747907" evidence="1">
    <location>
        <begin position="28"/>
        <end position="391"/>
    </location>
</feature>
<proteinExistence type="predicted"/>
<protein>
    <submittedName>
        <fullName evidence="3">Uncharacterized protein</fullName>
    </submittedName>
</protein>
<reference evidence="3" key="1">
    <citation type="submission" date="2022-11" db="UniProtKB">
        <authorList>
            <consortium name="WormBaseParasite"/>
        </authorList>
    </citation>
    <scope>IDENTIFICATION</scope>
</reference>
<dbReference type="Proteomes" id="UP000887572">
    <property type="component" value="Unplaced"/>
</dbReference>